<dbReference type="STRING" id="1093900.A0A507B346"/>
<organism evidence="3 4">
    <name type="scientific">Thyridium curvatum</name>
    <dbReference type="NCBI Taxonomy" id="1093900"/>
    <lineage>
        <taxon>Eukaryota</taxon>
        <taxon>Fungi</taxon>
        <taxon>Dikarya</taxon>
        <taxon>Ascomycota</taxon>
        <taxon>Pezizomycotina</taxon>
        <taxon>Sordariomycetes</taxon>
        <taxon>Sordariomycetidae</taxon>
        <taxon>Thyridiales</taxon>
        <taxon>Thyridiaceae</taxon>
        <taxon>Thyridium</taxon>
    </lineage>
</organism>
<keyword evidence="4" id="KW-1185">Reference proteome</keyword>
<evidence type="ECO:0000259" key="2">
    <source>
        <dbReference type="Pfam" id="PF00561"/>
    </source>
</evidence>
<dbReference type="GeneID" id="41975145"/>
<proteinExistence type="predicted"/>
<dbReference type="InterPro" id="IPR050266">
    <property type="entry name" value="AB_hydrolase_sf"/>
</dbReference>
<reference evidence="3 4" key="1">
    <citation type="submission" date="2019-06" db="EMBL/GenBank/DDBJ databases">
        <title>Draft genome sequence of the filamentous fungus Phialemoniopsis curvata isolated from diesel fuel.</title>
        <authorList>
            <person name="Varaljay V.A."/>
            <person name="Lyon W.J."/>
            <person name="Crouch A.L."/>
            <person name="Drake C.E."/>
            <person name="Hollomon J.M."/>
            <person name="Nadeau L.J."/>
            <person name="Nunn H.S."/>
            <person name="Stevenson B.S."/>
            <person name="Bojanowski C.L."/>
            <person name="Crookes-Goodson W.J."/>
        </authorList>
    </citation>
    <scope>NUCLEOTIDE SEQUENCE [LARGE SCALE GENOMIC DNA]</scope>
    <source>
        <strain evidence="3 4">D216</strain>
    </source>
</reference>
<dbReference type="Gene3D" id="3.40.50.1820">
    <property type="entry name" value="alpha/beta hydrolase"/>
    <property type="match status" value="1"/>
</dbReference>
<dbReference type="Pfam" id="PF00561">
    <property type="entry name" value="Abhydrolase_1"/>
    <property type="match status" value="1"/>
</dbReference>
<comment type="caution">
    <text evidence="3">The sequence shown here is derived from an EMBL/GenBank/DDBJ whole genome shotgun (WGS) entry which is preliminary data.</text>
</comment>
<dbReference type="AlphaFoldDB" id="A0A507B346"/>
<evidence type="ECO:0000256" key="1">
    <source>
        <dbReference type="ARBA" id="ARBA00022801"/>
    </source>
</evidence>
<dbReference type="PANTHER" id="PTHR43798">
    <property type="entry name" value="MONOACYLGLYCEROL LIPASE"/>
    <property type="match status" value="1"/>
</dbReference>
<accession>A0A507B346</accession>
<keyword evidence="1" id="KW-0378">Hydrolase</keyword>
<dbReference type="InterPro" id="IPR029058">
    <property type="entry name" value="AB_hydrolase_fold"/>
</dbReference>
<dbReference type="SUPFAM" id="SSF53474">
    <property type="entry name" value="alpha/beta-Hydrolases"/>
    <property type="match status" value="1"/>
</dbReference>
<dbReference type="GO" id="GO:0016787">
    <property type="term" value="F:hydrolase activity"/>
    <property type="evidence" value="ECO:0007669"/>
    <property type="project" value="UniProtKB-KW"/>
</dbReference>
<dbReference type="InterPro" id="IPR000073">
    <property type="entry name" value="AB_hydrolase_1"/>
</dbReference>
<dbReference type="PANTHER" id="PTHR43798:SF31">
    <property type="entry name" value="AB HYDROLASE SUPERFAMILY PROTEIN YCLE"/>
    <property type="match status" value="1"/>
</dbReference>
<evidence type="ECO:0000313" key="4">
    <source>
        <dbReference type="Proteomes" id="UP000319257"/>
    </source>
</evidence>
<dbReference type="Proteomes" id="UP000319257">
    <property type="component" value="Unassembled WGS sequence"/>
</dbReference>
<dbReference type="GO" id="GO:0016020">
    <property type="term" value="C:membrane"/>
    <property type="evidence" value="ECO:0007669"/>
    <property type="project" value="TreeGrafter"/>
</dbReference>
<dbReference type="EMBL" id="SKBQ01000047">
    <property type="protein sequence ID" value="TPX11719.1"/>
    <property type="molecule type" value="Genomic_DNA"/>
</dbReference>
<sequence>MNASAVSPGDHFFEADGIRFHYFVGGSGPLVVVQSVGWGMPADYLISGFGPHLEQKNSVVYFEPRGNGESSRPADAETMSAKRMAEDLDHLRNHLGLERFPVLVGASHAAAIALWYAEKYASRVDKLILVGAQIMDSPPNTHMMDWYSKRKDDPAYAAAAATLMGFYGGGSEGIPRTDEQFRAAMDTLLPWYFSDTSKADILRQQFAAGKTQLALYGLQTNVNDMKPENKLPHIEDAGKVQAKTLILWGAEDAMCSQGAAHAIANGIAGSKLVIIPGVGHCMHLEAPERFGVELSKFLDL</sequence>
<dbReference type="RefSeq" id="XP_030993430.1">
    <property type="nucleotide sequence ID" value="XM_031142471.1"/>
</dbReference>
<evidence type="ECO:0000313" key="3">
    <source>
        <dbReference type="EMBL" id="TPX11719.1"/>
    </source>
</evidence>
<feature type="domain" description="AB hydrolase-1" evidence="2">
    <location>
        <begin position="46"/>
        <end position="287"/>
    </location>
</feature>
<dbReference type="InParanoid" id="A0A507B346"/>
<protein>
    <recommendedName>
        <fullName evidence="2">AB hydrolase-1 domain-containing protein</fullName>
    </recommendedName>
</protein>
<dbReference type="OrthoDB" id="10249433at2759"/>
<name>A0A507B346_9PEZI</name>
<gene>
    <name evidence="3" type="ORF">E0L32_007698</name>
</gene>